<dbReference type="FunFam" id="3.40.50.300:FF:000433">
    <property type="entry name" value="Estrogen sulfotransferase"/>
    <property type="match status" value="1"/>
</dbReference>
<reference evidence="8" key="2">
    <citation type="submission" date="2025-09" db="UniProtKB">
        <authorList>
            <consortium name="Ensembl"/>
        </authorList>
    </citation>
    <scope>IDENTIFICATION</scope>
</reference>
<evidence type="ECO:0000256" key="5">
    <source>
        <dbReference type="ARBA" id="ARBA00022939"/>
    </source>
</evidence>
<name>A0A3Q3KM19_9TELE</name>
<accession>A0A3Q3KM19</accession>
<dbReference type="FunCoup" id="A0A3Q3KM19">
    <property type="interactions" value="26"/>
</dbReference>
<dbReference type="RefSeq" id="XP_026175928.1">
    <property type="nucleotide sequence ID" value="XM_026320143.2"/>
</dbReference>
<evidence type="ECO:0000256" key="3">
    <source>
        <dbReference type="ARBA" id="ARBA00022490"/>
    </source>
</evidence>
<proteinExistence type="inferred from homology"/>
<reference evidence="8" key="1">
    <citation type="submission" date="2025-08" db="UniProtKB">
        <authorList>
            <consortium name="Ensembl"/>
        </authorList>
    </citation>
    <scope>IDENTIFICATION</scope>
</reference>
<dbReference type="Gene3D" id="3.40.50.300">
    <property type="entry name" value="P-loop containing nucleotide triphosphate hydrolases"/>
    <property type="match status" value="1"/>
</dbReference>
<keyword evidence="4 6" id="KW-0808">Transferase</keyword>
<comment type="subcellular location">
    <subcellularLocation>
        <location evidence="1">Cytoplasm</location>
    </subcellularLocation>
</comment>
<dbReference type="GO" id="GO:0006805">
    <property type="term" value="P:xenobiotic metabolic process"/>
    <property type="evidence" value="ECO:0007669"/>
    <property type="project" value="UniProtKB-ARBA"/>
</dbReference>
<evidence type="ECO:0000256" key="6">
    <source>
        <dbReference type="RuleBase" id="RU361155"/>
    </source>
</evidence>
<dbReference type="OrthoDB" id="205623at2759"/>
<dbReference type="GO" id="GO:0006584">
    <property type="term" value="P:catecholamine metabolic process"/>
    <property type="evidence" value="ECO:0007669"/>
    <property type="project" value="UniProtKB-KW"/>
</dbReference>
<feature type="domain" description="Sulfotransferase" evidence="7">
    <location>
        <begin position="35"/>
        <end position="279"/>
    </location>
</feature>
<dbReference type="PANTHER" id="PTHR11783">
    <property type="entry name" value="SULFOTRANSFERASE SULT"/>
    <property type="match status" value="1"/>
</dbReference>
<keyword evidence="5" id="KW-0128">Catecholamine metabolism</keyword>
<organism evidence="8 9">
    <name type="scientific">Mastacembelus armatus</name>
    <name type="common">zig-zag eel</name>
    <dbReference type="NCBI Taxonomy" id="205130"/>
    <lineage>
        <taxon>Eukaryota</taxon>
        <taxon>Metazoa</taxon>
        <taxon>Chordata</taxon>
        <taxon>Craniata</taxon>
        <taxon>Vertebrata</taxon>
        <taxon>Euteleostomi</taxon>
        <taxon>Actinopterygii</taxon>
        <taxon>Neopterygii</taxon>
        <taxon>Teleostei</taxon>
        <taxon>Neoteleostei</taxon>
        <taxon>Acanthomorphata</taxon>
        <taxon>Anabantaria</taxon>
        <taxon>Synbranchiformes</taxon>
        <taxon>Mastacembelidae</taxon>
        <taxon>Mastacembelus</taxon>
    </lineage>
</organism>
<sequence>MARLDVIETFHGILFPGHLHTQDSLQLALKFEFQDTDILIVSYPKSGTTWMQEIVTLITNRGDPHVSQTVPNWARAPWLEQHYCAAVLEASSIKPRVITTHLPYHLLGPALQDSKAKIIYVSRNPKDVVVSFYHFHKMANFLPDPGSFPEFLHQFLEGTLHFGSWFDHVKGWTTATMNNLLHITYEEMSMDLHGAIKRISSFLQCPLEEGKVNDCVKHGSFNSMKDNKMVNYTLIAEEIMDHSKGSFMRQGTVGDWKNMFTEEQDQYLESVFKSKMQDCTLEFVWEKQDRGDRC</sequence>
<dbReference type="EC" id="2.8.2.-" evidence="6"/>
<evidence type="ECO:0000313" key="9">
    <source>
        <dbReference type="Proteomes" id="UP000261640"/>
    </source>
</evidence>
<dbReference type="InterPro" id="IPR027417">
    <property type="entry name" value="P-loop_NTPase"/>
</dbReference>
<comment type="similarity">
    <text evidence="2 6">Belongs to the sulfotransferase 1 family.</text>
</comment>
<evidence type="ECO:0000256" key="2">
    <source>
        <dbReference type="ARBA" id="ARBA00005771"/>
    </source>
</evidence>
<dbReference type="Ensembl" id="ENSMAMT00000002549.2">
    <property type="protein sequence ID" value="ENSMAMP00000002497.2"/>
    <property type="gene ID" value="ENSMAMG00000001721.2"/>
</dbReference>
<dbReference type="SUPFAM" id="SSF52540">
    <property type="entry name" value="P-loop containing nucleoside triphosphate hydrolases"/>
    <property type="match status" value="1"/>
</dbReference>
<evidence type="ECO:0000313" key="8">
    <source>
        <dbReference type="Ensembl" id="ENSMAMP00000002497.2"/>
    </source>
</evidence>
<dbReference type="GO" id="GO:0005737">
    <property type="term" value="C:cytoplasm"/>
    <property type="evidence" value="ECO:0007669"/>
    <property type="project" value="UniProtKB-SubCell"/>
</dbReference>
<dbReference type="GeneTree" id="ENSGT00940000163403"/>
<dbReference type="CTD" id="57429"/>
<dbReference type="STRING" id="205130.ENSMAMP00000002497"/>
<dbReference type="GO" id="GO:0008146">
    <property type="term" value="F:sulfotransferase activity"/>
    <property type="evidence" value="ECO:0007669"/>
    <property type="project" value="InterPro"/>
</dbReference>
<dbReference type="AlphaFoldDB" id="A0A3Q3KM19"/>
<dbReference type="Proteomes" id="UP000261640">
    <property type="component" value="Unplaced"/>
</dbReference>
<dbReference type="Pfam" id="PF00685">
    <property type="entry name" value="Sulfotransfer_1"/>
    <property type="match status" value="1"/>
</dbReference>
<keyword evidence="3" id="KW-0963">Cytoplasm</keyword>
<dbReference type="InParanoid" id="A0A3Q3KM19"/>
<evidence type="ECO:0000256" key="1">
    <source>
        <dbReference type="ARBA" id="ARBA00004496"/>
    </source>
</evidence>
<dbReference type="GeneID" id="113138028"/>
<evidence type="ECO:0000256" key="4">
    <source>
        <dbReference type="ARBA" id="ARBA00022679"/>
    </source>
</evidence>
<evidence type="ECO:0000259" key="7">
    <source>
        <dbReference type="Pfam" id="PF00685"/>
    </source>
</evidence>
<keyword evidence="9" id="KW-1185">Reference proteome</keyword>
<protein>
    <recommendedName>
        <fullName evidence="6">Sulfotransferase</fullName>
        <ecNumber evidence="6">2.8.2.-</ecNumber>
    </recommendedName>
</protein>
<dbReference type="InterPro" id="IPR000863">
    <property type="entry name" value="Sulfotransferase_dom"/>
</dbReference>